<keyword evidence="7" id="KW-0325">Glycoprotein</keyword>
<reference evidence="8" key="1">
    <citation type="submission" date="2016-07" db="EMBL/GenBank/DDBJ databases">
        <authorList>
            <person name="Bretaudeau A."/>
        </authorList>
    </citation>
    <scope>NUCLEOTIDE SEQUENCE</scope>
    <source>
        <strain evidence="8">Rice</strain>
        <tissue evidence="8">Whole body</tissue>
    </source>
</reference>
<dbReference type="Gene3D" id="3.40.50.1240">
    <property type="entry name" value="Phosphoglycerate mutase-like"/>
    <property type="match status" value="2"/>
</dbReference>
<keyword evidence="5" id="KW-0378">Hydrolase</keyword>
<dbReference type="EC" id="3.1.3.2" evidence="3"/>
<sequence length="835" mass="94717">MLSGDPLETQFYVSLYKWSRGSECCSRKRFANARTYRLIRHRSVGSAGNWHLNMELVLTLVLVSVAAVCGNVPQGAEVDKQLSDTKTIAAFVIFRHGDRTPDHEELALYPADNVLNDNLFFPYGKKALTNKGKQRSFFVGKYLRQRYDGLISKLYLPDEITIRTTDYARTKMTALTALSALYPPPPAQRWNPDLDWQPIPYNTPPYEDDDLLYWYNCPRYLWLRDKTAELPEIKKWIEPYQSLFSYLSSHTKTNITKPEDVFFLDNLFQTLKNVGVNPPEWAQQVMPKIKDVTKIEYALEFYNADLVRLASGVLMQSIVNISNSIINDPEFEANKLYLYSAHENNVAGLMAAARVFEAHQPNYGSTFSLELRNNTKTGQFGMTAVYARNAGGPSEILPIDGCDGALFCDFDKFLTLVQDVIWKEGGREEEPTNAAEAAPAQGMRIEHTCCCLGVLVGISLIAALVAVILMKDSTVEVTELRQVHVLMSHGERTPSEGELAMLGAPPPDHVFSPYGAGAMTNEGKMLTFEMGALLRKRYDEFLGPYYESERSIVISSDTELSKMTALLIAAGLWPPPQEQVWNDTLPWQPVPYTYPPRRQDFLLYEENCPRYKQEKERILKAFTEEGLLQPYRDFFHKIAQMTNTNFSTPQEAYYLNNLFLIQDDIKVANPKWAKHVKRKLMDVARLEYSMMFHNNLLRKLSGGALLQQIIKEASSNSAGESQLRLVVRTGTPVSVAALLGACVAPPPRLPDPGAALLFELHERRPSPQSNKEQKILAEGQRFGFKIYYWDDDSAEPRLMEVPGCNAFCPLETFKELTKYIVTHNYNKDCRLVPNT</sequence>
<dbReference type="EMBL" id="ODYU01008500">
    <property type="protein sequence ID" value="SOQ52158.1"/>
    <property type="molecule type" value="Genomic_DNA"/>
</dbReference>
<dbReference type="CDD" id="cd07061">
    <property type="entry name" value="HP_HAP_like"/>
    <property type="match status" value="2"/>
</dbReference>
<dbReference type="Pfam" id="PF00328">
    <property type="entry name" value="His_Phos_2"/>
    <property type="match status" value="2"/>
</dbReference>
<protein>
    <recommendedName>
        <fullName evidence="3">acid phosphatase</fullName>
        <ecNumber evidence="3">3.1.3.2</ecNumber>
    </recommendedName>
</protein>
<organism evidence="8">
    <name type="scientific">Spodoptera frugiperda</name>
    <name type="common">Fall armyworm</name>
    <dbReference type="NCBI Taxonomy" id="7108"/>
    <lineage>
        <taxon>Eukaryota</taxon>
        <taxon>Metazoa</taxon>
        <taxon>Ecdysozoa</taxon>
        <taxon>Arthropoda</taxon>
        <taxon>Hexapoda</taxon>
        <taxon>Insecta</taxon>
        <taxon>Pterygota</taxon>
        <taxon>Neoptera</taxon>
        <taxon>Endopterygota</taxon>
        <taxon>Lepidoptera</taxon>
        <taxon>Glossata</taxon>
        <taxon>Ditrysia</taxon>
        <taxon>Noctuoidea</taxon>
        <taxon>Noctuidae</taxon>
        <taxon>Amphipyrinae</taxon>
        <taxon>Spodoptera</taxon>
    </lineage>
</organism>
<dbReference type="AlphaFoldDB" id="A0A2H1WGF6"/>
<dbReference type="PANTHER" id="PTHR11567">
    <property type="entry name" value="ACID PHOSPHATASE-RELATED"/>
    <property type="match status" value="1"/>
</dbReference>
<dbReference type="InterPro" id="IPR029033">
    <property type="entry name" value="His_PPase_superfam"/>
</dbReference>
<dbReference type="InterPro" id="IPR050645">
    <property type="entry name" value="Histidine_acid_phosphatase"/>
</dbReference>
<keyword evidence="6" id="KW-1015">Disulfide bond</keyword>
<evidence type="ECO:0000256" key="4">
    <source>
        <dbReference type="ARBA" id="ARBA00022729"/>
    </source>
</evidence>
<name>A0A2H1WGF6_SPOFR</name>
<evidence type="ECO:0000256" key="2">
    <source>
        <dbReference type="ARBA" id="ARBA00005375"/>
    </source>
</evidence>
<comment type="similarity">
    <text evidence="2">Belongs to the histidine acid phosphatase family.</text>
</comment>
<proteinExistence type="inferred from homology"/>
<evidence type="ECO:0000256" key="3">
    <source>
        <dbReference type="ARBA" id="ARBA00012646"/>
    </source>
</evidence>
<comment type="catalytic activity">
    <reaction evidence="1">
        <text>a phosphate monoester + H2O = an alcohol + phosphate</text>
        <dbReference type="Rhea" id="RHEA:15017"/>
        <dbReference type="ChEBI" id="CHEBI:15377"/>
        <dbReference type="ChEBI" id="CHEBI:30879"/>
        <dbReference type="ChEBI" id="CHEBI:43474"/>
        <dbReference type="ChEBI" id="CHEBI:67140"/>
        <dbReference type="EC" id="3.1.3.2"/>
    </reaction>
</comment>
<evidence type="ECO:0000256" key="5">
    <source>
        <dbReference type="ARBA" id="ARBA00022801"/>
    </source>
</evidence>
<evidence type="ECO:0000256" key="6">
    <source>
        <dbReference type="ARBA" id="ARBA00023157"/>
    </source>
</evidence>
<dbReference type="PANTHER" id="PTHR11567:SF211">
    <property type="entry name" value="PROSTATIC ACID PHOSPHATASE"/>
    <property type="match status" value="1"/>
</dbReference>
<keyword evidence="4" id="KW-0732">Signal</keyword>
<accession>A0A2H1WGF6</accession>
<dbReference type="SUPFAM" id="SSF53254">
    <property type="entry name" value="Phosphoglycerate mutase-like"/>
    <property type="match status" value="2"/>
</dbReference>
<dbReference type="InterPro" id="IPR000560">
    <property type="entry name" value="His_Pase_clade-2"/>
</dbReference>
<gene>
    <name evidence="8" type="ORF">SFRICE_000641</name>
</gene>
<evidence type="ECO:0000256" key="1">
    <source>
        <dbReference type="ARBA" id="ARBA00000032"/>
    </source>
</evidence>
<evidence type="ECO:0000256" key="7">
    <source>
        <dbReference type="ARBA" id="ARBA00023180"/>
    </source>
</evidence>
<evidence type="ECO:0000313" key="8">
    <source>
        <dbReference type="EMBL" id="SOQ52158.1"/>
    </source>
</evidence>
<dbReference type="GO" id="GO:0016791">
    <property type="term" value="F:phosphatase activity"/>
    <property type="evidence" value="ECO:0007669"/>
    <property type="project" value="UniProtKB-ARBA"/>
</dbReference>